<dbReference type="EMBL" id="CAAALY010062932">
    <property type="protein sequence ID" value="VEL23626.1"/>
    <property type="molecule type" value="Genomic_DNA"/>
</dbReference>
<evidence type="ECO:0000313" key="2">
    <source>
        <dbReference type="EMBL" id="VEL23626.1"/>
    </source>
</evidence>
<dbReference type="Proteomes" id="UP000784294">
    <property type="component" value="Unassembled WGS sequence"/>
</dbReference>
<dbReference type="AlphaFoldDB" id="A0A448WYY3"/>
<keyword evidence="1" id="KW-0732">Signal</keyword>
<evidence type="ECO:0000313" key="3">
    <source>
        <dbReference type="Proteomes" id="UP000784294"/>
    </source>
</evidence>
<proteinExistence type="predicted"/>
<feature type="chain" id="PRO_5019328089" description="Secreted protein" evidence="1">
    <location>
        <begin position="22"/>
        <end position="126"/>
    </location>
</feature>
<evidence type="ECO:0000256" key="1">
    <source>
        <dbReference type="SAM" id="SignalP"/>
    </source>
</evidence>
<protein>
    <recommendedName>
        <fullName evidence="4">Secreted protein</fullName>
    </recommendedName>
</protein>
<sequence>MGVHAAHLLAVASFVFCLHHARRYLDQSDLCVSDYNAFGQRHSFIDCLDGCCASLIGWEAPPPPPPPPHPPPPPSLPPLLHLNRLLHRHHLLSFSSSPCSLSVVLPPPLILTLGRACSLSRVSSYS</sequence>
<keyword evidence="3" id="KW-1185">Reference proteome</keyword>
<accession>A0A448WYY3</accession>
<organism evidence="2 3">
    <name type="scientific">Protopolystoma xenopodis</name>
    <dbReference type="NCBI Taxonomy" id="117903"/>
    <lineage>
        <taxon>Eukaryota</taxon>
        <taxon>Metazoa</taxon>
        <taxon>Spiralia</taxon>
        <taxon>Lophotrochozoa</taxon>
        <taxon>Platyhelminthes</taxon>
        <taxon>Monogenea</taxon>
        <taxon>Polyopisthocotylea</taxon>
        <taxon>Polystomatidea</taxon>
        <taxon>Polystomatidae</taxon>
        <taxon>Protopolystoma</taxon>
    </lineage>
</organism>
<evidence type="ECO:0008006" key="4">
    <source>
        <dbReference type="Google" id="ProtNLM"/>
    </source>
</evidence>
<name>A0A448WYY3_9PLAT</name>
<gene>
    <name evidence="2" type="ORF">PXEA_LOCUS17066</name>
</gene>
<comment type="caution">
    <text evidence="2">The sequence shown here is derived from an EMBL/GenBank/DDBJ whole genome shotgun (WGS) entry which is preliminary data.</text>
</comment>
<reference evidence="2" key="1">
    <citation type="submission" date="2018-11" db="EMBL/GenBank/DDBJ databases">
        <authorList>
            <consortium name="Pathogen Informatics"/>
        </authorList>
    </citation>
    <scope>NUCLEOTIDE SEQUENCE</scope>
</reference>
<feature type="signal peptide" evidence="1">
    <location>
        <begin position="1"/>
        <end position="21"/>
    </location>
</feature>